<dbReference type="PANTHER" id="PTHR21299:SF1">
    <property type="entry name" value="PANTOATE--BETA-ALANINE LIGASE"/>
    <property type="match status" value="1"/>
</dbReference>
<keyword evidence="10 13" id="KW-0067">ATP-binding</keyword>
<evidence type="ECO:0000256" key="12">
    <source>
        <dbReference type="ARBA" id="ARBA00055042"/>
    </source>
</evidence>
<comment type="pathway">
    <text evidence="2 13">Cofactor biosynthesis; (R)-pantothenate biosynthesis; (R)-pantothenate from (R)-pantoate and beta-alanine: step 1/1.</text>
</comment>
<dbReference type="NCBIfam" id="TIGR00018">
    <property type="entry name" value="panC"/>
    <property type="match status" value="1"/>
</dbReference>
<evidence type="ECO:0000256" key="9">
    <source>
        <dbReference type="ARBA" id="ARBA00022741"/>
    </source>
</evidence>
<dbReference type="NCBIfam" id="TIGR00125">
    <property type="entry name" value="cyt_tran_rel"/>
    <property type="match status" value="1"/>
</dbReference>
<dbReference type="Proteomes" id="UP000294881">
    <property type="component" value="Unassembled WGS sequence"/>
</dbReference>
<dbReference type="InterPro" id="IPR042176">
    <property type="entry name" value="Pantoate_ligase_C"/>
</dbReference>
<comment type="function">
    <text evidence="12 13">Catalyzes the condensation of pantoate with beta-alanine in an ATP-dependent reaction via a pantoyl-adenylate intermediate.</text>
</comment>
<evidence type="ECO:0000256" key="8">
    <source>
        <dbReference type="ARBA" id="ARBA00022655"/>
    </source>
</evidence>
<keyword evidence="15" id="KW-1185">Reference proteome</keyword>
<feature type="active site" description="Proton donor" evidence="13">
    <location>
        <position position="40"/>
    </location>
</feature>
<keyword evidence="9 13" id="KW-0547">Nucleotide-binding</keyword>
<dbReference type="InterPro" id="IPR014729">
    <property type="entry name" value="Rossmann-like_a/b/a_fold"/>
</dbReference>
<dbReference type="Gene3D" id="3.40.50.620">
    <property type="entry name" value="HUPs"/>
    <property type="match status" value="1"/>
</dbReference>
<evidence type="ECO:0000256" key="13">
    <source>
        <dbReference type="HAMAP-Rule" id="MF_00158"/>
    </source>
</evidence>
<keyword evidence="6 13" id="KW-0963">Cytoplasm</keyword>
<protein>
    <recommendedName>
        <fullName evidence="5 13">Pantothenate synthetase</fullName>
        <shortName evidence="13">PS</shortName>
        <ecNumber evidence="4 13">6.3.2.1</ecNumber>
    </recommendedName>
    <alternativeName>
        <fullName evidence="13">Pantoate--beta-alanine ligase</fullName>
    </alternativeName>
    <alternativeName>
        <fullName evidence="13">Pantoate-activating enzyme</fullName>
    </alternativeName>
</protein>
<evidence type="ECO:0000313" key="14">
    <source>
        <dbReference type="EMBL" id="TCO13789.1"/>
    </source>
</evidence>
<dbReference type="CDD" id="cd00560">
    <property type="entry name" value="PanC"/>
    <property type="match status" value="1"/>
</dbReference>
<evidence type="ECO:0000313" key="15">
    <source>
        <dbReference type="Proteomes" id="UP000294881"/>
    </source>
</evidence>
<accession>A0A4V2RXH8</accession>
<evidence type="ECO:0000256" key="10">
    <source>
        <dbReference type="ARBA" id="ARBA00022840"/>
    </source>
</evidence>
<keyword evidence="7 13" id="KW-0436">Ligase</keyword>
<dbReference type="PANTHER" id="PTHR21299">
    <property type="entry name" value="CYTIDYLATE KINASE/PANTOATE-BETA-ALANINE LIGASE"/>
    <property type="match status" value="1"/>
</dbReference>
<dbReference type="UniPathway" id="UPA00028">
    <property type="reaction ID" value="UER00005"/>
</dbReference>
<proteinExistence type="inferred from homology"/>
<dbReference type="OrthoDB" id="9773087at2"/>
<comment type="catalytic activity">
    <reaction evidence="11 13">
        <text>(R)-pantoate + beta-alanine + ATP = (R)-pantothenate + AMP + diphosphate + H(+)</text>
        <dbReference type="Rhea" id="RHEA:10912"/>
        <dbReference type="ChEBI" id="CHEBI:15378"/>
        <dbReference type="ChEBI" id="CHEBI:15980"/>
        <dbReference type="ChEBI" id="CHEBI:29032"/>
        <dbReference type="ChEBI" id="CHEBI:30616"/>
        <dbReference type="ChEBI" id="CHEBI:33019"/>
        <dbReference type="ChEBI" id="CHEBI:57966"/>
        <dbReference type="ChEBI" id="CHEBI:456215"/>
        <dbReference type="EC" id="6.3.2.1"/>
    </reaction>
</comment>
<evidence type="ECO:0000256" key="6">
    <source>
        <dbReference type="ARBA" id="ARBA00022490"/>
    </source>
</evidence>
<dbReference type="HAMAP" id="MF_00158">
    <property type="entry name" value="PanC"/>
    <property type="match status" value="1"/>
</dbReference>
<gene>
    <name evidence="13" type="primary">panC</name>
    <name evidence="14" type="ORF">EV666_105160</name>
</gene>
<dbReference type="SUPFAM" id="SSF52374">
    <property type="entry name" value="Nucleotidylyl transferase"/>
    <property type="match status" value="1"/>
</dbReference>
<comment type="similarity">
    <text evidence="3 13">Belongs to the pantothenate synthetase family.</text>
</comment>
<dbReference type="InterPro" id="IPR004821">
    <property type="entry name" value="Cyt_trans-like"/>
</dbReference>
<feature type="binding site" evidence="13">
    <location>
        <position position="64"/>
    </location>
    <ligand>
        <name>(R)-pantoate</name>
        <dbReference type="ChEBI" id="CHEBI:15980"/>
    </ligand>
</feature>
<dbReference type="EC" id="6.3.2.1" evidence="4 13"/>
<dbReference type="GO" id="GO:0004592">
    <property type="term" value="F:pantoate-beta-alanine ligase activity"/>
    <property type="evidence" value="ECO:0007669"/>
    <property type="project" value="UniProtKB-UniRule"/>
</dbReference>
<evidence type="ECO:0000256" key="3">
    <source>
        <dbReference type="ARBA" id="ARBA00009256"/>
    </source>
</evidence>
<dbReference type="AlphaFoldDB" id="A0A4V2RXH8"/>
<dbReference type="GO" id="GO:0015940">
    <property type="term" value="P:pantothenate biosynthetic process"/>
    <property type="evidence" value="ECO:0007669"/>
    <property type="project" value="UniProtKB-UniRule"/>
</dbReference>
<dbReference type="RefSeq" id="WP_132005832.1">
    <property type="nucleotide sequence ID" value="NZ_JBHUNN010000002.1"/>
</dbReference>
<evidence type="ECO:0000256" key="1">
    <source>
        <dbReference type="ARBA" id="ARBA00004496"/>
    </source>
</evidence>
<evidence type="ECO:0000256" key="2">
    <source>
        <dbReference type="ARBA" id="ARBA00004990"/>
    </source>
</evidence>
<reference evidence="14 15" key="1">
    <citation type="submission" date="2019-03" db="EMBL/GenBank/DDBJ databases">
        <title>Genomic Encyclopedia of Type Strains, Phase IV (KMG-IV): sequencing the most valuable type-strain genomes for metagenomic binning, comparative biology and taxonomic classification.</title>
        <authorList>
            <person name="Goeker M."/>
        </authorList>
    </citation>
    <scope>NUCLEOTIDE SEQUENCE [LARGE SCALE GENOMIC DNA]</scope>
    <source>
        <strain evidence="14 15">DSM 22958</strain>
    </source>
</reference>
<name>A0A4V2RXH8_9HYPH</name>
<evidence type="ECO:0000256" key="4">
    <source>
        <dbReference type="ARBA" id="ARBA00012219"/>
    </source>
</evidence>
<dbReference type="GO" id="GO:0005524">
    <property type="term" value="F:ATP binding"/>
    <property type="evidence" value="ECO:0007669"/>
    <property type="project" value="UniProtKB-KW"/>
</dbReference>
<evidence type="ECO:0000256" key="11">
    <source>
        <dbReference type="ARBA" id="ARBA00048258"/>
    </source>
</evidence>
<feature type="binding site" evidence="13">
    <location>
        <begin position="33"/>
        <end position="40"/>
    </location>
    <ligand>
        <name>ATP</name>
        <dbReference type="ChEBI" id="CHEBI:30616"/>
    </ligand>
</feature>
<feature type="binding site" evidence="13">
    <location>
        <begin position="188"/>
        <end position="191"/>
    </location>
    <ligand>
        <name>ATP</name>
        <dbReference type="ChEBI" id="CHEBI:30616"/>
    </ligand>
</feature>
<comment type="caution">
    <text evidence="14">The sequence shown here is derived from an EMBL/GenBank/DDBJ whole genome shotgun (WGS) entry which is preliminary data.</text>
</comment>
<evidence type="ECO:0000256" key="5">
    <source>
        <dbReference type="ARBA" id="ARBA00014155"/>
    </source>
</evidence>
<organism evidence="14 15">
    <name type="scientific">Camelimonas lactis</name>
    <dbReference type="NCBI Taxonomy" id="659006"/>
    <lineage>
        <taxon>Bacteria</taxon>
        <taxon>Pseudomonadati</taxon>
        <taxon>Pseudomonadota</taxon>
        <taxon>Alphaproteobacteria</taxon>
        <taxon>Hyphomicrobiales</taxon>
        <taxon>Chelatococcaceae</taxon>
        <taxon>Camelimonas</taxon>
    </lineage>
</organism>
<dbReference type="GO" id="GO:0005829">
    <property type="term" value="C:cytosol"/>
    <property type="evidence" value="ECO:0007669"/>
    <property type="project" value="TreeGrafter"/>
</dbReference>
<comment type="subcellular location">
    <subcellularLocation>
        <location evidence="1 13">Cytoplasm</location>
    </subcellularLocation>
</comment>
<dbReference type="EMBL" id="SLWL01000005">
    <property type="protein sequence ID" value="TCO13789.1"/>
    <property type="molecule type" value="Genomic_DNA"/>
</dbReference>
<dbReference type="Gene3D" id="3.30.1300.10">
    <property type="entry name" value="Pantoate-beta-alanine ligase, C-terminal domain"/>
    <property type="match status" value="1"/>
</dbReference>
<dbReference type="InterPro" id="IPR003721">
    <property type="entry name" value="Pantoate_ligase"/>
</dbReference>
<feature type="binding site" evidence="13">
    <location>
        <position position="64"/>
    </location>
    <ligand>
        <name>beta-alanine</name>
        <dbReference type="ChEBI" id="CHEBI:57966"/>
    </ligand>
</feature>
<evidence type="ECO:0000256" key="7">
    <source>
        <dbReference type="ARBA" id="ARBA00022598"/>
    </source>
</evidence>
<dbReference type="Pfam" id="PF02569">
    <property type="entry name" value="Pantoate_ligase"/>
    <property type="match status" value="1"/>
</dbReference>
<dbReference type="FunFam" id="3.40.50.620:FF:000114">
    <property type="entry name" value="Pantothenate synthetase"/>
    <property type="match status" value="1"/>
</dbReference>
<sequence length="282" mass="30156">MSSVETATTVGQLREKVAQWRRDGARIALTPTMGALHDGHLSLVRLAQQHADKVIVSIFVNPKQFGPNEDFSRYPRTLPEDLALLETVGADLAWTPDVAAMYPDGFATSISIGGPAQAGLDDAHRPGHFDGVATVVAKLLLQIGADVAVFGEKDYQQLQVINQLARDLNIPVEIIGAPTRREADGLALSSRNRYLSPEDRAVAPAIARVLSVCAERLRTGAATAPVMADGVKTLESEGFKVDYLVARHAVTLAEVNSIADGPLRLLVAARLGTTRLIDNIGV</sequence>
<feature type="binding site" evidence="13">
    <location>
        <begin position="151"/>
        <end position="154"/>
    </location>
    <ligand>
        <name>ATP</name>
        <dbReference type="ChEBI" id="CHEBI:30616"/>
    </ligand>
</feature>
<keyword evidence="8 13" id="KW-0566">Pantothenate biosynthesis</keyword>
<comment type="caution">
    <text evidence="13">Lacks conserved residue(s) required for the propagation of feature annotation.</text>
</comment>
<feature type="binding site" evidence="13">
    <location>
        <position position="157"/>
    </location>
    <ligand>
        <name>(R)-pantoate</name>
        <dbReference type="ChEBI" id="CHEBI:15980"/>
    </ligand>
</feature>
<comment type="miscellaneous">
    <text evidence="13">The reaction proceeds by a bi uni uni bi ping pong mechanism.</text>
</comment>
<comment type="subunit">
    <text evidence="13">Homodimer.</text>
</comment>